<keyword evidence="1" id="KW-0472">Membrane</keyword>
<organism evidence="2 3">
    <name type="scientific">Brevibacillus laterosporus</name>
    <name type="common">Bacillus laterosporus</name>
    <dbReference type="NCBI Taxonomy" id="1465"/>
    <lineage>
        <taxon>Bacteria</taxon>
        <taxon>Bacillati</taxon>
        <taxon>Bacillota</taxon>
        <taxon>Bacilli</taxon>
        <taxon>Bacillales</taxon>
        <taxon>Paenibacillaceae</taxon>
        <taxon>Brevibacillus</taxon>
    </lineage>
</organism>
<feature type="transmembrane region" description="Helical" evidence="1">
    <location>
        <begin position="123"/>
        <end position="153"/>
    </location>
</feature>
<evidence type="ECO:0000256" key="1">
    <source>
        <dbReference type="SAM" id="Phobius"/>
    </source>
</evidence>
<proteinExistence type="predicted"/>
<dbReference type="Proteomes" id="UP000239759">
    <property type="component" value="Unassembled WGS sequence"/>
</dbReference>
<name>A0AAP8U5M3_BRELA</name>
<dbReference type="AlphaFoldDB" id="A0AAP8U5M3"/>
<comment type="caution">
    <text evidence="2">The sequence shown here is derived from an EMBL/GenBank/DDBJ whole genome shotgun (WGS) entry which is preliminary data.</text>
</comment>
<keyword evidence="1" id="KW-1133">Transmembrane helix</keyword>
<evidence type="ECO:0000313" key="2">
    <source>
        <dbReference type="EMBL" id="PPB05728.1"/>
    </source>
</evidence>
<sequence>MLSYSVKKTAGIRKEQLIIISGEKYMLFSITVAGMLINSLIAIYTAAGFIIGVLFWLVGFHNYKNTRISKLNKPINKESLSIFGTLLIIFIFLLILFENISIAKQISFSSQLTPQSLFYLDRFLLILGLLEGILFFISIKWLLPILLVLWILIRNKLWLC</sequence>
<accession>A0AAP8U5M3</accession>
<feature type="transmembrane region" description="Helical" evidence="1">
    <location>
        <begin position="79"/>
        <end position="103"/>
    </location>
</feature>
<dbReference type="EMBL" id="PRKQ01000009">
    <property type="protein sequence ID" value="PPB05728.1"/>
    <property type="molecule type" value="Genomic_DNA"/>
</dbReference>
<gene>
    <name evidence="2" type="ORF">C4A77_09315</name>
</gene>
<keyword evidence="1" id="KW-0812">Transmembrane</keyword>
<protein>
    <submittedName>
        <fullName evidence="2">Uncharacterized protein</fullName>
    </submittedName>
</protein>
<feature type="transmembrane region" description="Helical" evidence="1">
    <location>
        <begin position="25"/>
        <end position="58"/>
    </location>
</feature>
<evidence type="ECO:0000313" key="3">
    <source>
        <dbReference type="Proteomes" id="UP000239759"/>
    </source>
</evidence>
<reference evidence="2 3" key="1">
    <citation type="submission" date="2018-02" db="EMBL/GenBank/DDBJ databases">
        <title>Comparative analysis of genomes of three Brevibacillus laterosporus strains producers of potent antimicrobials isolated from silage.</title>
        <authorList>
            <person name="Kojic M."/>
            <person name="Miljkovic M."/>
            <person name="Studholme D."/>
            <person name="Filipic B."/>
        </authorList>
    </citation>
    <scope>NUCLEOTIDE SEQUENCE [LARGE SCALE GENOMIC DNA]</scope>
    <source>
        <strain evidence="2 3">BGSP11</strain>
    </source>
</reference>